<organism evidence="2 3">
    <name type="scientific">Polypedilum vanderplanki</name>
    <name type="common">Sleeping chironomid midge</name>
    <dbReference type="NCBI Taxonomy" id="319348"/>
    <lineage>
        <taxon>Eukaryota</taxon>
        <taxon>Metazoa</taxon>
        <taxon>Ecdysozoa</taxon>
        <taxon>Arthropoda</taxon>
        <taxon>Hexapoda</taxon>
        <taxon>Insecta</taxon>
        <taxon>Pterygota</taxon>
        <taxon>Neoptera</taxon>
        <taxon>Endopterygota</taxon>
        <taxon>Diptera</taxon>
        <taxon>Nematocera</taxon>
        <taxon>Chironomoidea</taxon>
        <taxon>Chironomidae</taxon>
        <taxon>Chironominae</taxon>
        <taxon>Polypedilum</taxon>
        <taxon>Polypedilum</taxon>
    </lineage>
</organism>
<gene>
    <name evidence="2" type="ORF">PVAND_014696</name>
</gene>
<dbReference type="Proteomes" id="UP001107558">
    <property type="component" value="Chromosome 4"/>
</dbReference>
<dbReference type="EMBL" id="JADBJN010000004">
    <property type="protein sequence ID" value="KAG5666681.1"/>
    <property type="molecule type" value="Genomic_DNA"/>
</dbReference>
<dbReference type="PANTHER" id="PTHR11008">
    <property type="entry name" value="PROTEIN TAKEOUT-LIKE PROTEIN"/>
    <property type="match status" value="1"/>
</dbReference>
<protein>
    <submittedName>
        <fullName evidence="2">Uncharacterized protein</fullName>
    </submittedName>
</protein>
<accession>A0A9J6B9X6</accession>
<dbReference type="Gene3D" id="3.15.10.30">
    <property type="entry name" value="Haemolymph juvenile hormone binding protein"/>
    <property type="match status" value="1"/>
</dbReference>
<evidence type="ECO:0000256" key="1">
    <source>
        <dbReference type="SAM" id="SignalP"/>
    </source>
</evidence>
<keyword evidence="1" id="KW-0732">Signal</keyword>
<evidence type="ECO:0000313" key="2">
    <source>
        <dbReference type="EMBL" id="KAG5666681.1"/>
    </source>
</evidence>
<dbReference type="SMART" id="SM00700">
    <property type="entry name" value="JHBP"/>
    <property type="match status" value="1"/>
</dbReference>
<feature type="chain" id="PRO_5039939852" evidence="1">
    <location>
        <begin position="18"/>
        <end position="248"/>
    </location>
</feature>
<comment type="caution">
    <text evidence="2">The sequence shown here is derived from an EMBL/GenBank/DDBJ whole genome shotgun (WGS) entry which is preliminary data.</text>
</comment>
<dbReference type="GO" id="GO:0005615">
    <property type="term" value="C:extracellular space"/>
    <property type="evidence" value="ECO:0007669"/>
    <property type="project" value="TreeGrafter"/>
</dbReference>
<name>A0A9J6B9X6_POLVA</name>
<dbReference type="AlphaFoldDB" id="A0A9J6B9X6"/>
<dbReference type="OrthoDB" id="8179031at2759"/>
<feature type="signal peptide" evidence="1">
    <location>
        <begin position="1"/>
        <end position="17"/>
    </location>
</feature>
<dbReference type="InterPro" id="IPR038606">
    <property type="entry name" value="To_sf"/>
</dbReference>
<dbReference type="PANTHER" id="PTHR11008:SF39">
    <property type="entry name" value="CIRCADIAN CLOCK-CONTROLLED PROTEIN-LIKE PROTEIN"/>
    <property type="match status" value="1"/>
</dbReference>
<sequence length="248" mass="28420">MKNIVIFSLILQVTSLAQNYEKLPSTIPVCSRNHPKLSDCILNSVKILQPRLVNGDLGSGLQVPSLEPLHISEISYGENNGLKIHLLNLKIHGTSKFKIEKFRVNFKDLKMDIILHLPRLELTGQYRLKFKFFNQLIDNDGDYMATFENSQIRASMKAHRYLKNGVEYAKIDPLDIKFNRGKITNFRLKNLFSENPLMNEIVHSLITNSPDYMTKNIQPKVNAVFSKIATEIAGKILEGYPLEELFPY</sequence>
<evidence type="ECO:0000313" key="3">
    <source>
        <dbReference type="Proteomes" id="UP001107558"/>
    </source>
</evidence>
<keyword evidence="3" id="KW-1185">Reference proteome</keyword>
<dbReference type="Pfam" id="PF06585">
    <property type="entry name" value="JHBP"/>
    <property type="match status" value="1"/>
</dbReference>
<dbReference type="InterPro" id="IPR010562">
    <property type="entry name" value="Haemolymph_juvenile_hormone-bd"/>
</dbReference>
<proteinExistence type="predicted"/>
<reference evidence="2" key="1">
    <citation type="submission" date="2021-03" db="EMBL/GenBank/DDBJ databases">
        <title>Chromosome level genome of the anhydrobiotic midge Polypedilum vanderplanki.</title>
        <authorList>
            <person name="Yoshida Y."/>
            <person name="Kikawada T."/>
            <person name="Gusev O."/>
        </authorList>
    </citation>
    <scope>NUCLEOTIDE SEQUENCE</scope>
    <source>
        <strain evidence="2">NIAS01</strain>
        <tissue evidence="2">Whole body or cell culture</tissue>
    </source>
</reference>